<organism evidence="1 2">
    <name type="scientific">Halobacillus amylolyticus</name>
    <dbReference type="NCBI Taxonomy" id="2932259"/>
    <lineage>
        <taxon>Bacteria</taxon>
        <taxon>Bacillati</taxon>
        <taxon>Bacillota</taxon>
        <taxon>Bacilli</taxon>
        <taxon>Bacillales</taxon>
        <taxon>Bacillaceae</taxon>
        <taxon>Halobacillus</taxon>
    </lineage>
</organism>
<keyword evidence="2" id="KW-1185">Reference proteome</keyword>
<sequence>MRAIRGDESPLSYLQAAVCYHELHQYSYNKNPQWGPQRILDDRYIEQVTQMGLWPFITIIRSLDPIFFYDSLHHPVVIFYTYKSFGEESLQKHIHRFDFEGYGMKMNERSIAVNNKLPFLWNRLGFNE</sequence>
<gene>
    <name evidence="1" type="ORF">MUO15_18995</name>
</gene>
<reference evidence="1" key="1">
    <citation type="submission" date="2022-04" db="EMBL/GenBank/DDBJ databases">
        <title>Halobacillus sp. isolated from saltern.</title>
        <authorList>
            <person name="Won M."/>
            <person name="Lee C.-M."/>
            <person name="Woen H.-Y."/>
            <person name="Kwon S.-W."/>
        </authorList>
    </citation>
    <scope>NUCLEOTIDE SEQUENCE</scope>
    <source>
        <strain evidence="1">SSHM10-5</strain>
    </source>
</reference>
<name>A0ABY4HAC7_9BACI</name>
<dbReference type="Proteomes" id="UP000830326">
    <property type="component" value="Chromosome"/>
</dbReference>
<dbReference type="RefSeq" id="WP_245031795.1">
    <property type="nucleotide sequence ID" value="NZ_CP095075.1"/>
</dbReference>
<accession>A0ABY4HAC7</accession>
<protein>
    <submittedName>
        <fullName evidence="1">Uncharacterized protein</fullName>
    </submittedName>
</protein>
<evidence type="ECO:0000313" key="1">
    <source>
        <dbReference type="EMBL" id="UOR11639.1"/>
    </source>
</evidence>
<evidence type="ECO:0000313" key="2">
    <source>
        <dbReference type="Proteomes" id="UP000830326"/>
    </source>
</evidence>
<proteinExistence type="predicted"/>
<dbReference type="EMBL" id="CP095075">
    <property type="protein sequence ID" value="UOR11639.1"/>
    <property type="molecule type" value="Genomic_DNA"/>
</dbReference>